<dbReference type="EC" id="2.3.1.51" evidence="10"/>
<dbReference type="GO" id="GO:0016020">
    <property type="term" value="C:membrane"/>
    <property type="evidence" value="ECO:0007669"/>
    <property type="project" value="UniProtKB-SubCell"/>
</dbReference>
<evidence type="ECO:0000313" key="10">
    <source>
        <dbReference type="EMBL" id="AEM40629.1"/>
    </source>
</evidence>
<keyword evidence="6 8" id="KW-0472">Membrane</keyword>
<dbReference type="AlphaFoldDB" id="F9Y4Z7"/>
<evidence type="ECO:0000256" key="6">
    <source>
        <dbReference type="ARBA" id="ARBA00023136"/>
    </source>
</evidence>
<dbReference type="OrthoDB" id="9806880at2"/>
<evidence type="ECO:0000256" key="2">
    <source>
        <dbReference type="ARBA" id="ARBA00022679"/>
    </source>
</evidence>
<keyword evidence="11" id="KW-1185">Reference proteome</keyword>
<keyword evidence="5" id="KW-0443">Lipid metabolism</keyword>
<keyword evidence="2 10" id="KW-0808">Transferase</keyword>
<dbReference type="Proteomes" id="UP000000692">
    <property type="component" value="Chromosome"/>
</dbReference>
<gene>
    <name evidence="10" type="ordered locus">KVU_0791</name>
</gene>
<feature type="transmembrane region" description="Helical" evidence="8">
    <location>
        <begin position="39"/>
        <end position="63"/>
    </location>
</feature>
<dbReference type="InterPro" id="IPR002123">
    <property type="entry name" value="Plipid/glycerol_acylTrfase"/>
</dbReference>
<evidence type="ECO:0000256" key="3">
    <source>
        <dbReference type="ARBA" id="ARBA00022692"/>
    </source>
</evidence>
<keyword evidence="3 8" id="KW-0812">Transmembrane</keyword>
<dbReference type="PATRIC" id="fig|759362.5.peg.818"/>
<evidence type="ECO:0000256" key="8">
    <source>
        <dbReference type="SAM" id="Phobius"/>
    </source>
</evidence>
<feature type="domain" description="Phospholipid/glycerol acyltransferase" evidence="9">
    <location>
        <begin position="105"/>
        <end position="220"/>
    </location>
</feature>
<dbReference type="SUPFAM" id="SSF69593">
    <property type="entry name" value="Glycerol-3-phosphate (1)-acyltransferase"/>
    <property type="match status" value="1"/>
</dbReference>
<dbReference type="EMBL" id="CP002018">
    <property type="protein sequence ID" value="AEM40629.1"/>
    <property type="molecule type" value="Genomic_DNA"/>
</dbReference>
<evidence type="ECO:0000256" key="5">
    <source>
        <dbReference type="ARBA" id="ARBA00023098"/>
    </source>
</evidence>
<dbReference type="PANTHER" id="PTHR23063">
    <property type="entry name" value="PHOSPHOLIPID ACYLTRANSFERASE"/>
    <property type="match status" value="1"/>
</dbReference>
<evidence type="ECO:0000259" key="9">
    <source>
        <dbReference type="SMART" id="SM00563"/>
    </source>
</evidence>
<dbReference type="SMART" id="SM00563">
    <property type="entry name" value="PlsC"/>
    <property type="match status" value="1"/>
</dbReference>
<evidence type="ECO:0000256" key="1">
    <source>
        <dbReference type="ARBA" id="ARBA00004370"/>
    </source>
</evidence>
<sequence>MKDVQAPEEKSTTLRSGVAWTDENAPLIPVPDAFGKLRAIARAIPLLAGILILLIILLILRVIERPLMGERRPLTLPIKLWGCRWALFCMGLRLETRGKDSHHAGAVVANHASWLDIFVLGAAAGVTFVSKAEVARWPLIGPLARLTGTLFITRDPRAAQAQVDLMRARFAAGQRLLFFPEGTSTDGQRVLPFRTTLFASICAVHSQQPIWVQPISVRYIAPAGADPRFYAWYGTMGFAPHFLAMLAQRKHGFVRVTFHPPIPVTDNSDRKTLAAAAEAAVRSGL</sequence>
<comment type="subcellular location">
    <subcellularLocation>
        <location evidence="1">Membrane</location>
    </subcellularLocation>
</comment>
<dbReference type="eggNOG" id="COG0204">
    <property type="taxonomic scope" value="Bacteria"/>
</dbReference>
<evidence type="ECO:0000313" key="11">
    <source>
        <dbReference type="Proteomes" id="UP000000692"/>
    </source>
</evidence>
<keyword evidence="4 8" id="KW-1133">Transmembrane helix</keyword>
<reference evidence="10 11" key="1">
    <citation type="journal article" date="2011" name="J. Bacteriol.">
        <title>Complete genome sequence of the industrial strain Ketogulonicigenium vulgare WSH-001.</title>
        <authorList>
            <person name="Liu L."/>
            <person name="Li Y."/>
            <person name="Zhang J."/>
            <person name="Zhou Z."/>
            <person name="Liu J."/>
            <person name="Li X."/>
            <person name="Zhou J."/>
            <person name="Du G."/>
            <person name="Wang L."/>
            <person name="Chen J."/>
        </authorList>
    </citation>
    <scope>NUCLEOTIDE SEQUENCE [LARGE SCALE GENOMIC DNA]</scope>
    <source>
        <strain evidence="10 11">WSH-001</strain>
    </source>
</reference>
<dbReference type="HOGENOM" id="CLU_027938_0_1_5"/>
<accession>F9Y4Z7</accession>
<protein>
    <submittedName>
        <fullName evidence="10">Acyltransferase, putative</fullName>
        <ecNumber evidence="10">2.3.1.51</ecNumber>
    </submittedName>
</protein>
<dbReference type="GO" id="GO:0003841">
    <property type="term" value="F:1-acylglycerol-3-phosphate O-acyltransferase activity"/>
    <property type="evidence" value="ECO:0007669"/>
    <property type="project" value="UniProtKB-EC"/>
</dbReference>
<keyword evidence="7 10" id="KW-0012">Acyltransferase</keyword>
<dbReference type="CDD" id="cd07989">
    <property type="entry name" value="LPLAT_AGPAT-like"/>
    <property type="match status" value="1"/>
</dbReference>
<dbReference type="Pfam" id="PF01553">
    <property type="entry name" value="Acyltransferase"/>
    <property type="match status" value="1"/>
</dbReference>
<evidence type="ECO:0000256" key="4">
    <source>
        <dbReference type="ARBA" id="ARBA00022989"/>
    </source>
</evidence>
<dbReference type="KEGG" id="kvl:KVU_0791"/>
<proteinExistence type="predicted"/>
<dbReference type="GO" id="GO:0006629">
    <property type="term" value="P:lipid metabolic process"/>
    <property type="evidence" value="ECO:0007669"/>
    <property type="project" value="UniProtKB-KW"/>
</dbReference>
<name>F9Y4Z7_KETVW</name>
<dbReference type="PANTHER" id="PTHR23063:SF52">
    <property type="entry name" value="LYSOPHOSPHATIDYLCHOLINE ACYLTRANSFERASE"/>
    <property type="match status" value="1"/>
</dbReference>
<dbReference type="RefSeq" id="WP_013384081.1">
    <property type="nucleotide sequence ID" value="NC_017384.1"/>
</dbReference>
<evidence type="ECO:0000256" key="7">
    <source>
        <dbReference type="ARBA" id="ARBA00023315"/>
    </source>
</evidence>
<organism evidence="10 11">
    <name type="scientific">Ketogulonicigenium vulgare (strain WSH-001)</name>
    <dbReference type="NCBI Taxonomy" id="759362"/>
    <lineage>
        <taxon>Bacteria</taxon>
        <taxon>Pseudomonadati</taxon>
        <taxon>Pseudomonadota</taxon>
        <taxon>Alphaproteobacteria</taxon>
        <taxon>Rhodobacterales</taxon>
        <taxon>Roseobacteraceae</taxon>
        <taxon>Ketogulonicigenium</taxon>
    </lineage>
</organism>